<dbReference type="EMBL" id="BAABAJ010000012">
    <property type="protein sequence ID" value="GAA3926716.1"/>
    <property type="molecule type" value="Genomic_DNA"/>
</dbReference>
<protein>
    <submittedName>
        <fullName evidence="1">Uncharacterized protein</fullName>
    </submittedName>
</protein>
<keyword evidence="2" id="KW-1185">Reference proteome</keyword>
<organism evidence="1 2">
    <name type="scientific">Streptomyces gulbargensis</name>
    <dbReference type="NCBI Taxonomy" id="364901"/>
    <lineage>
        <taxon>Bacteria</taxon>
        <taxon>Bacillati</taxon>
        <taxon>Actinomycetota</taxon>
        <taxon>Actinomycetes</taxon>
        <taxon>Kitasatosporales</taxon>
        <taxon>Streptomycetaceae</taxon>
        <taxon>Streptomyces</taxon>
    </lineage>
</organism>
<reference evidence="2" key="1">
    <citation type="journal article" date="2019" name="Int. J. Syst. Evol. Microbiol.">
        <title>The Global Catalogue of Microorganisms (GCM) 10K type strain sequencing project: providing services to taxonomists for standard genome sequencing and annotation.</title>
        <authorList>
            <consortium name="The Broad Institute Genomics Platform"/>
            <consortium name="The Broad Institute Genome Sequencing Center for Infectious Disease"/>
            <person name="Wu L."/>
            <person name="Ma J."/>
        </authorList>
    </citation>
    <scope>NUCLEOTIDE SEQUENCE [LARGE SCALE GENOMIC DNA]</scope>
    <source>
        <strain evidence="2">JCM 16956</strain>
    </source>
</reference>
<dbReference type="RefSeq" id="WP_345284685.1">
    <property type="nucleotide sequence ID" value="NZ_BAABAJ010000012.1"/>
</dbReference>
<gene>
    <name evidence="1" type="ORF">GCM10022244_40000</name>
</gene>
<comment type="caution">
    <text evidence="1">The sequence shown here is derived from an EMBL/GenBank/DDBJ whole genome shotgun (WGS) entry which is preliminary data.</text>
</comment>
<dbReference type="Proteomes" id="UP001501000">
    <property type="component" value="Unassembled WGS sequence"/>
</dbReference>
<sequence length="124" mass="13288">MGSDIDGVIEIRRASGRWEAVAGLPGGALVRDRRLRECLFGHGGALQVDRPLFGARGIPEDASDAVPEEDEPNHGHAYATWAEVAAVDWDAPVCDGPAANHVGEWRPGPDGRLGFRAVRTLPTR</sequence>
<proteinExistence type="predicted"/>
<evidence type="ECO:0000313" key="1">
    <source>
        <dbReference type="EMBL" id="GAA3926716.1"/>
    </source>
</evidence>
<accession>A0ABP7MNK9</accession>
<name>A0ABP7MNK9_9ACTN</name>
<evidence type="ECO:0000313" key="2">
    <source>
        <dbReference type="Proteomes" id="UP001501000"/>
    </source>
</evidence>